<evidence type="ECO:0008006" key="4">
    <source>
        <dbReference type="Google" id="ProtNLM"/>
    </source>
</evidence>
<dbReference type="PANTHER" id="PTHR11102">
    <property type="entry name" value="SEL-1-LIKE PROTEIN"/>
    <property type="match status" value="1"/>
</dbReference>
<sequence length="115" mass="13409">MYLADIGVEKNVKKVYQIYSKLANEGFFITALTEIVDCYIDEKNQEKAFELYLKSAEKGILIAQNSVGIDRDYQKAFKWFLKAAEKGESSAQYFLGNCYENEWLWIIKDHVKAFE</sequence>
<name>A0A397JCB4_9GLOM</name>
<dbReference type="InterPro" id="IPR050767">
    <property type="entry name" value="Sel1_AlgK"/>
</dbReference>
<comment type="caution">
    <text evidence="2">The sequence shown here is derived from an EMBL/GenBank/DDBJ whole genome shotgun (WGS) entry which is preliminary data.</text>
</comment>
<dbReference type="STRING" id="1348612.A0A397JCB4"/>
<evidence type="ECO:0000313" key="3">
    <source>
        <dbReference type="Proteomes" id="UP000266861"/>
    </source>
</evidence>
<proteinExistence type="inferred from homology"/>
<comment type="similarity">
    <text evidence="1">Belongs to the sel-1 family.</text>
</comment>
<dbReference type="Proteomes" id="UP000266861">
    <property type="component" value="Unassembled WGS sequence"/>
</dbReference>
<dbReference type="EMBL" id="PQFF01000087">
    <property type="protein sequence ID" value="RHZ83546.1"/>
    <property type="molecule type" value="Genomic_DNA"/>
</dbReference>
<dbReference type="InterPro" id="IPR006597">
    <property type="entry name" value="Sel1-like"/>
</dbReference>
<dbReference type="InterPro" id="IPR011990">
    <property type="entry name" value="TPR-like_helical_dom_sf"/>
</dbReference>
<reference evidence="2 3" key="1">
    <citation type="submission" date="2018-08" db="EMBL/GenBank/DDBJ databases">
        <title>Genome and evolution of the arbuscular mycorrhizal fungus Diversispora epigaea (formerly Glomus versiforme) and its bacterial endosymbionts.</title>
        <authorList>
            <person name="Sun X."/>
            <person name="Fei Z."/>
            <person name="Harrison M."/>
        </authorList>
    </citation>
    <scope>NUCLEOTIDE SEQUENCE [LARGE SCALE GENOMIC DNA]</scope>
    <source>
        <strain evidence="2 3">IT104</strain>
    </source>
</reference>
<dbReference type="AlphaFoldDB" id="A0A397JCB4"/>
<dbReference type="Gene3D" id="1.25.40.10">
    <property type="entry name" value="Tetratricopeptide repeat domain"/>
    <property type="match status" value="2"/>
</dbReference>
<keyword evidence="3" id="KW-1185">Reference proteome</keyword>
<dbReference type="OrthoDB" id="272077at2759"/>
<organism evidence="2 3">
    <name type="scientific">Diversispora epigaea</name>
    <dbReference type="NCBI Taxonomy" id="1348612"/>
    <lineage>
        <taxon>Eukaryota</taxon>
        <taxon>Fungi</taxon>
        <taxon>Fungi incertae sedis</taxon>
        <taxon>Mucoromycota</taxon>
        <taxon>Glomeromycotina</taxon>
        <taxon>Glomeromycetes</taxon>
        <taxon>Diversisporales</taxon>
        <taxon>Diversisporaceae</taxon>
        <taxon>Diversispora</taxon>
    </lineage>
</organism>
<protein>
    <recommendedName>
        <fullName evidence="4">Sel1 repeat family protein</fullName>
    </recommendedName>
</protein>
<dbReference type="SUPFAM" id="SSF81901">
    <property type="entry name" value="HCP-like"/>
    <property type="match status" value="1"/>
</dbReference>
<evidence type="ECO:0000313" key="2">
    <source>
        <dbReference type="EMBL" id="RHZ83546.1"/>
    </source>
</evidence>
<dbReference type="PANTHER" id="PTHR11102:SF160">
    <property type="entry name" value="ERAD-ASSOCIATED E3 UBIQUITIN-PROTEIN LIGASE COMPONENT HRD3"/>
    <property type="match status" value="1"/>
</dbReference>
<accession>A0A397JCB4</accession>
<dbReference type="Pfam" id="PF08238">
    <property type="entry name" value="Sel1"/>
    <property type="match status" value="4"/>
</dbReference>
<gene>
    <name evidence="2" type="ORF">Glove_91g141</name>
</gene>
<evidence type="ECO:0000256" key="1">
    <source>
        <dbReference type="ARBA" id="ARBA00038101"/>
    </source>
</evidence>